<evidence type="ECO:0000256" key="5">
    <source>
        <dbReference type="ARBA" id="ARBA00023163"/>
    </source>
</evidence>
<reference evidence="7 8" key="1">
    <citation type="journal article" date="2019" name="Int. J. Syst. Evol. Microbiol.">
        <title>The Global Catalogue of Microorganisms (GCM) 10K type strain sequencing project: providing services to taxonomists for standard genome sequencing and annotation.</title>
        <authorList>
            <consortium name="The Broad Institute Genomics Platform"/>
            <consortium name="The Broad Institute Genome Sequencing Center for Infectious Disease"/>
            <person name="Wu L."/>
            <person name="Ma J."/>
        </authorList>
    </citation>
    <scope>NUCLEOTIDE SEQUENCE [LARGE SCALE GENOMIC DNA]</scope>
    <source>
        <strain evidence="7 8">JCM 14330</strain>
    </source>
</reference>
<organism evidence="7 8">
    <name type="scientific">Pigmentiphaga daeguensis</name>
    <dbReference type="NCBI Taxonomy" id="414049"/>
    <lineage>
        <taxon>Bacteria</taxon>
        <taxon>Pseudomonadati</taxon>
        <taxon>Pseudomonadota</taxon>
        <taxon>Betaproteobacteria</taxon>
        <taxon>Burkholderiales</taxon>
        <taxon>Alcaligenaceae</taxon>
        <taxon>Pigmentiphaga</taxon>
    </lineage>
</organism>
<dbReference type="SUPFAM" id="SSF53850">
    <property type="entry name" value="Periplasmic binding protein-like II"/>
    <property type="match status" value="1"/>
</dbReference>
<dbReference type="Gene3D" id="3.40.190.290">
    <property type="match status" value="1"/>
</dbReference>
<dbReference type="EMBL" id="BAAAEN010000016">
    <property type="protein sequence ID" value="GAA0517710.1"/>
    <property type="molecule type" value="Genomic_DNA"/>
</dbReference>
<evidence type="ECO:0000256" key="3">
    <source>
        <dbReference type="ARBA" id="ARBA00023125"/>
    </source>
</evidence>
<dbReference type="InterPro" id="IPR036388">
    <property type="entry name" value="WH-like_DNA-bd_sf"/>
</dbReference>
<keyword evidence="5" id="KW-0804">Transcription</keyword>
<dbReference type="SUPFAM" id="SSF46785">
    <property type="entry name" value="Winged helix' DNA-binding domain"/>
    <property type="match status" value="1"/>
</dbReference>
<feature type="domain" description="HTH lysR-type" evidence="6">
    <location>
        <begin position="1"/>
        <end position="58"/>
    </location>
</feature>
<comment type="caution">
    <text evidence="7">The sequence shown here is derived from an EMBL/GenBank/DDBJ whole genome shotgun (WGS) entry which is preliminary data.</text>
</comment>
<evidence type="ECO:0000259" key="6">
    <source>
        <dbReference type="PROSITE" id="PS50931"/>
    </source>
</evidence>
<dbReference type="Gene3D" id="1.10.10.10">
    <property type="entry name" value="Winged helix-like DNA-binding domain superfamily/Winged helix DNA-binding domain"/>
    <property type="match status" value="1"/>
</dbReference>
<dbReference type="PANTHER" id="PTHR30293">
    <property type="entry name" value="TRANSCRIPTIONAL REGULATORY PROTEIN NAC-RELATED"/>
    <property type="match status" value="1"/>
</dbReference>
<comment type="similarity">
    <text evidence="1">Belongs to the LysR transcriptional regulatory family.</text>
</comment>
<name>A0ABN1CES6_9BURK</name>
<evidence type="ECO:0000256" key="4">
    <source>
        <dbReference type="ARBA" id="ARBA00023159"/>
    </source>
</evidence>
<dbReference type="Pfam" id="PF03466">
    <property type="entry name" value="LysR_substrate"/>
    <property type="match status" value="1"/>
</dbReference>
<dbReference type="InterPro" id="IPR036390">
    <property type="entry name" value="WH_DNA-bd_sf"/>
</dbReference>
<keyword evidence="2" id="KW-0805">Transcription regulation</keyword>
<dbReference type="InterPro" id="IPR000847">
    <property type="entry name" value="LysR_HTH_N"/>
</dbReference>
<dbReference type="Proteomes" id="UP001501706">
    <property type="component" value="Unassembled WGS sequence"/>
</dbReference>
<keyword evidence="4" id="KW-0010">Activator</keyword>
<dbReference type="Pfam" id="PF00126">
    <property type="entry name" value="HTH_1"/>
    <property type="match status" value="1"/>
</dbReference>
<dbReference type="PANTHER" id="PTHR30293:SF0">
    <property type="entry name" value="NITROGEN ASSIMILATION REGULATORY PROTEIN NAC"/>
    <property type="match status" value="1"/>
</dbReference>
<accession>A0ABN1CES6</accession>
<evidence type="ECO:0000256" key="2">
    <source>
        <dbReference type="ARBA" id="ARBA00023015"/>
    </source>
</evidence>
<proteinExistence type="inferred from homology"/>
<evidence type="ECO:0000313" key="7">
    <source>
        <dbReference type="EMBL" id="GAA0517710.1"/>
    </source>
</evidence>
<evidence type="ECO:0000256" key="1">
    <source>
        <dbReference type="ARBA" id="ARBA00009437"/>
    </source>
</evidence>
<sequence length="296" mass="31452">MDLRQLKYLVRIVECGSFSAAARQLGMVQPSLSKQIALLESELHAQLLTRNARGVRLTPAGIRVLNHAQAMLRQERELLSAARELPSIPAGIVALGVLPSLAQSLGVPLVAHILKKWPQVQFQVVEAPTASILEGVHRGNLDLGLITADTPPADTRSIRLRAERFFFVSCSTENDSDISLAALAGQALALPVKGNAIRDQIDRSFNTIGHQAKVVAEFESVISLLVAASSGAISTIVPACALGIHGGLGAAHARRIVKPALSRTLWLCASSILPMSAAAAALFDEVPRVARARSAR</sequence>
<evidence type="ECO:0000313" key="8">
    <source>
        <dbReference type="Proteomes" id="UP001501706"/>
    </source>
</evidence>
<keyword evidence="3" id="KW-0238">DNA-binding</keyword>
<dbReference type="InterPro" id="IPR005119">
    <property type="entry name" value="LysR_subst-bd"/>
</dbReference>
<keyword evidence="8" id="KW-1185">Reference proteome</keyword>
<gene>
    <name evidence="7" type="ORF">GCM10009097_38990</name>
</gene>
<dbReference type="RefSeq" id="WP_343928046.1">
    <property type="nucleotide sequence ID" value="NZ_BAAAEN010000016.1"/>
</dbReference>
<dbReference type="PROSITE" id="PS50931">
    <property type="entry name" value="HTH_LYSR"/>
    <property type="match status" value="1"/>
</dbReference>
<protein>
    <submittedName>
        <fullName evidence="7">LysR family transcriptional regulator</fullName>
    </submittedName>
</protein>
<dbReference type="PRINTS" id="PR00039">
    <property type="entry name" value="HTHLYSR"/>
</dbReference>